<evidence type="ECO:0000256" key="4">
    <source>
        <dbReference type="ARBA" id="ARBA00022970"/>
    </source>
</evidence>
<feature type="chain" id="PRO_5021815267" evidence="5">
    <location>
        <begin position="25"/>
        <end position="373"/>
    </location>
</feature>
<evidence type="ECO:0000313" key="7">
    <source>
        <dbReference type="EMBL" id="BBM36790.1"/>
    </source>
</evidence>
<dbReference type="PRINTS" id="PR00337">
    <property type="entry name" value="LEUILEVALBP"/>
</dbReference>
<evidence type="ECO:0000256" key="3">
    <source>
        <dbReference type="ARBA" id="ARBA00022729"/>
    </source>
</evidence>
<dbReference type="PANTHER" id="PTHR30483:SF6">
    <property type="entry name" value="PERIPLASMIC BINDING PROTEIN OF ABC TRANSPORTER FOR NATURAL AMINO ACIDS"/>
    <property type="match status" value="1"/>
</dbReference>
<evidence type="ECO:0000256" key="2">
    <source>
        <dbReference type="ARBA" id="ARBA00022448"/>
    </source>
</evidence>
<dbReference type="Pfam" id="PF13458">
    <property type="entry name" value="Peripla_BP_6"/>
    <property type="match status" value="1"/>
</dbReference>
<keyword evidence="7" id="KW-0675">Receptor</keyword>
<dbReference type="PROSITE" id="PS51257">
    <property type="entry name" value="PROKAR_LIPOPROTEIN"/>
    <property type="match status" value="1"/>
</dbReference>
<keyword evidence="4" id="KW-0029">Amino-acid transport</keyword>
<dbReference type="KEGG" id="lgo:JCM16774_1736"/>
<dbReference type="SUPFAM" id="SSF53822">
    <property type="entry name" value="Periplasmic binding protein-like I"/>
    <property type="match status" value="1"/>
</dbReference>
<dbReference type="RefSeq" id="WP_026737997.1">
    <property type="nucleotide sequence ID" value="NZ_AP019822.1"/>
</dbReference>
<dbReference type="InterPro" id="IPR051010">
    <property type="entry name" value="BCAA_transport"/>
</dbReference>
<proteinExistence type="inferred from homology"/>
<dbReference type="CDD" id="cd06347">
    <property type="entry name" value="PBP1_ABC_LivK_ligand_binding-like"/>
    <property type="match status" value="1"/>
</dbReference>
<dbReference type="AlphaFoldDB" id="A0A510JBU5"/>
<dbReference type="InterPro" id="IPR000709">
    <property type="entry name" value="Leu_Ile_Val-bd"/>
</dbReference>
<dbReference type="STRING" id="714315.GCA_000516535_01743"/>
<dbReference type="OrthoDB" id="9783240at2"/>
<dbReference type="Proteomes" id="UP000321606">
    <property type="component" value="Chromosome"/>
</dbReference>
<protein>
    <submittedName>
        <fullName evidence="7">Extracellular ligand-binding receptor</fullName>
    </submittedName>
</protein>
<dbReference type="InterPro" id="IPR028082">
    <property type="entry name" value="Peripla_BP_I"/>
</dbReference>
<keyword evidence="3 5" id="KW-0732">Signal</keyword>
<gene>
    <name evidence="7" type="ORF">JCM16774_1736</name>
</gene>
<feature type="signal peptide" evidence="5">
    <location>
        <begin position="1"/>
        <end position="24"/>
    </location>
</feature>
<dbReference type="InterPro" id="IPR028081">
    <property type="entry name" value="Leu-bd"/>
</dbReference>
<evidence type="ECO:0000259" key="6">
    <source>
        <dbReference type="Pfam" id="PF13458"/>
    </source>
</evidence>
<comment type="similarity">
    <text evidence="1">Belongs to the leucine-binding protein family.</text>
</comment>
<dbReference type="PANTHER" id="PTHR30483">
    <property type="entry name" value="LEUCINE-SPECIFIC-BINDING PROTEIN"/>
    <property type="match status" value="1"/>
</dbReference>
<sequence>MKKLLLLMSLLMVFILSCGGKKEAAQDKDSIKIGVIGPLTGDIAQYGTSTIDGFKLRVKEINAAGGIKGKKIELVIADSKGDPQEAISIFKKMVSQDKVDFIVGEVASTASLAISDFAQKAKVPMLTPTSTLFDITKGKDYVFRVTFTDPYQGVAMAKYVKERGIKNITILINTSNDYNVALAQAFKEQAEKDGIKISEEKYTKDDKDFKSVLTKVKAQNPEAVFIPDYYNTVGLILTQANEIGLKTQFLGGDGWDGIQTNFGAVAEGGIFASQFAPDDPSEIVQKFIKAYKAEYNTEPIIFSALGYDAGTVVEAALNSAKDLSRESIKEAFKASNIDNLVTGSLKFDENRNPEKKVSFIEVKNGKLTLKDKF</sequence>
<organism evidence="7 8">
    <name type="scientific">Pseudoleptotrichia goodfellowii</name>
    <dbReference type="NCBI Taxonomy" id="157692"/>
    <lineage>
        <taxon>Bacteria</taxon>
        <taxon>Fusobacteriati</taxon>
        <taxon>Fusobacteriota</taxon>
        <taxon>Fusobacteriia</taxon>
        <taxon>Fusobacteriales</taxon>
        <taxon>Leptotrichiaceae</taxon>
        <taxon>Pseudoleptotrichia</taxon>
    </lineage>
</organism>
<feature type="domain" description="Leucine-binding protein" evidence="6">
    <location>
        <begin position="30"/>
        <end position="365"/>
    </location>
</feature>
<evidence type="ECO:0000313" key="8">
    <source>
        <dbReference type="Proteomes" id="UP000321606"/>
    </source>
</evidence>
<name>A0A510JBU5_9FUSO</name>
<evidence type="ECO:0000256" key="1">
    <source>
        <dbReference type="ARBA" id="ARBA00010062"/>
    </source>
</evidence>
<dbReference type="EMBL" id="AP019822">
    <property type="protein sequence ID" value="BBM36790.1"/>
    <property type="molecule type" value="Genomic_DNA"/>
</dbReference>
<reference evidence="7 8" key="1">
    <citation type="submission" date="2019-07" db="EMBL/GenBank/DDBJ databases">
        <title>Complete Genome Sequence of Leptotrichia goodfellowii Strain JCM 16774.</title>
        <authorList>
            <person name="Watanabe S."/>
            <person name="Cui L."/>
        </authorList>
    </citation>
    <scope>NUCLEOTIDE SEQUENCE [LARGE SCALE GENOMIC DNA]</scope>
    <source>
        <strain evidence="7 8">JCM16774</strain>
    </source>
</reference>
<dbReference type="Gene3D" id="3.40.50.2300">
    <property type="match status" value="2"/>
</dbReference>
<accession>A0A510JBU5</accession>
<dbReference type="GO" id="GO:0006865">
    <property type="term" value="P:amino acid transport"/>
    <property type="evidence" value="ECO:0007669"/>
    <property type="project" value="UniProtKB-KW"/>
</dbReference>
<keyword evidence="2" id="KW-0813">Transport</keyword>
<evidence type="ECO:0000256" key="5">
    <source>
        <dbReference type="SAM" id="SignalP"/>
    </source>
</evidence>